<evidence type="ECO:0000313" key="1">
    <source>
        <dbReference type="EMBL" id="QPH86992.1"/>
    </source>
</evidence>
<dbReference type="Proteomes" id="UP000594513">
    <property type="component" value="Chromosome"/>
</dbReference>
<reference evidence="1 2" key="1">
    <citation type="journal article" date="2018" name="Emerg. Microbes Infect.">
        <title>Genomic analysis of oral Campylobacter concisus strains identified a potential bacterial molecular marker associated with active Crohn's disease.</title>
        <authorList>
            <person name="Liu F."/>
            <person name="Ma R."/>
            <person name="Tay C.Y.A."/>
            <person name="Octavia S."/>
            <person name="Lan R."/>
            <person name="Chung H.K.L."/>
            <person name="Riordan S.M."/>
            <person name="Grimm M.C."/>
            <person name="Leong R.W."/>
            <person name="Tanaka M.M."/>
            <person name="Connor S."/>
            <person name="Zhang L."/>
        </authorList>
    </citation>
    <scope>NUCLEOTIDE SEQUENCE [LARGE SCALE GENOMIC DNA]</scope>
    <source>
        <strain evidence="1 2">P27CDO-S2</strain>
    </source>
</reference>
<dbReference type="EMBL" id="CP049272">
    <property type="protein sequence ID" value="QPH86992.1"/>
    <property type="molecule type" value="Genomic_DNA"/>
</dbReference>
<name>A0AAE7TPG3_9BACT</name>
<proteinExistence type="predicted"/>
<accession>A0AAE7TPG3</accession>
<organism evidence="1 2">
    <name type="scientific">Campylobacter concisus</name>
    <dbReference type="NCBI Taxonomy" id="199"/>
    <lineage>
        <taxon>Bacteria</taxon>
        <taxon>Pseudomonadati</taxon>
        <taxon>Campylobacterota</taxon>
        <taxon>Epsilonproteobacteria</taxon>
        <taxon>Campylobacterales</taxon>
        <taxon>Campylobacteraceae</taxon>
        <taxon>Campylobacter</taxon>
    </lineage>
</organism>
<dbReference type="AlphaFoldDB" id="A0AAE7TPG3"/>
<gene>
    <name evidence="1" type="ORF">CVT17_08455</name>
</gene>
<sequence length="71" mass="8433">MMMQNFNEKNEFKYGKFNYEKALEIAQNCDKFKLDNDEEEMACGGERSCYDCAFRRWSKDSFICMAQASKD</sequence>
<protein>
    <submittedName>
        <fullName evidence="1">Molybdopterin biosynthesis protein MoeB</fullName>
    </submittedName>
</protein>
<evidence type="ECO:0000313" key="2">
    <source>
        <dbReference type="Proteomes" id="UP000594513"/>
    </source>
</evidence>